<sequence>MFHKMLLLLCLATFASAIVIDHTNEIHQKYFGNGGQGWQTAYPKYEFEYAVSDHKTGDHKHHHEERDGHRVRGEYSLVEADGSLREVHYNADDFNGFNAVVSKSFNKHGDRAYSVIGHTRQFLPTGHGIKINQFFPNKDHKHQEPLTENDDSIEKKPVQEAVETAPINEKPEIKVVHEEPAVEFDSIKQTESPIVKMEIVEGPSFEVAPTISNEESYKKPANEATEPAPEKKDQSSEIIKHDGEKVHSVDHQQDSDVASSYYHSKVYYVGF</sequence>
<feature type="region of interest" description="Disordered" evidence="4">
    <location>
        <begin position="206"/>
        <end position="255"/>
    </location>
</feature>
<dbReference type="GO" id="GO:0031012">
    <property type="term" value="C:extracellular matrix"/>
    <property type="evidence" value="ECO:0007669"/>
    <property type="project" value="TreeGrafter"/>
</dbReference>
<reference evidence="6 7" key="1">
    <citation type="submission" date="2017-07" db="EMBL/GenBank/DDBJ databases">
        <authorList>
            <person name="Talla V."/>
            <person name="Backstrom N."/>
        </authorList>
    </citation>
    <scope>NUCLEOTIDE SEQUENCE [LARGE SCALE GENOMIC DNA]</scope>
</reference>
<dbReference type="InterPro" id="IPR031311">
    <property type="entry name" value="CHIT_BIND_RR_consensus"/>
</dbReference>
<dbReference type="Pfam" id="PF00379">
    <property type="entry name" value="Chitin_bind_4"/>
    <property type="match status" value="1"/>
</dbReference>
<evidence type="ECO:0000256" key="2">
    <source>
        <dbReference type="ARBA" id="ARBA00022729"/>
    </source>
</evidence>
<dbReference type="Proteomes" id="UP000324832">
    <property type="component" value="Unassembled WGS sequence"/>
</dbReference>
<evidence type="ECO:0000256" key="5">
    <source>
        <dbReference type="SAM" id="SignalP"/>
    </source>
</evidence>
<dbReference type="AlphaFoldDB" id="A0A5E4Q861"/>
<evidence type="ECO:0000256" key="1">
    <source>
        <dbReference type="ARBA" id="ARBA00022460"/>
    </source>
</evidence>
<dbReference type="PANTHER" id="PTHR12236">
    <property type="entry name" value="STRUCTURAL CONTITUENT OF CUTICLE"/>
    <property type="match status" value="1"/>
</dbReference>
<gene>
    <name evidence="6" type="ORF">LSINAPIS_LOCUS5676</name>
</gene>
<dbReference type="PROSITE" id="PS51155">
    <property type="entry name" value="CHIT_BIND_RR_2"/>
    <property type="match status" value="1"/>
</dbReference>
<accession>A0A5E4Q861</accession>
<evidence type="ECO:0000313" key="7">
    <source>
        <dbReference type="Proteomes" id="UP000324832"/>
    </source>
</evidence>
<dbReference type="GO" id="GO:0005615">
    <property type="term" value="C:extracellular space"/>
    <property type="evidence" value="ECO:0007669"/>
    <property type="project" value="TreeGrafter"/>
</dbReference>
<dbReference type="PRINTS" id="PR00947">
    <property type="entry name" value="CUTICLE"/>
</dbReference>
<dbReference type="PROSITE" id="PS00233">
    <property type="entry name" value="CHIT_BIND_RR_1"/>
    <property type="match status" value="1"/>
</dbReference>
<keyword evidence="1 3" id="KW-0193">Cuticle</keyword>
<dbReference type="GO" id="GO:0042302">
    <property type="term" value="F:structural constituent of cuticle"/>
    <property type="evidence" value="ECO:0007669"/>
    <property type="project" value="UniProtKB-UniRule"/>
</dbReference>
<evidence type="ECO:0000313" key="6">
    <source>
        <dbReference type="EMBL" id="VVC93501.1"/>
    </source>
</evidence>
<organism evidence="6 7">
    <name type="scientific">Leptidea sinapis</name>
    <dbReference type="NCBI Taxonomy" id="189913"/>
    <lineage>
        <taxon>Eukaryota</taxon>
        <taxon>Metazoa</taxon>
        <taxon>Ecdysozoa</taxon>
        <taxon>Arthropoda</taxon>
        <taxon>Hexapoda</taxon>
        <taxon>Insecta</taxon>
        <taxon>Pterygota</taxon>
        <taxon>Neoptera</taxon>
        <taxon>Endopterygota</taxon>
        <taxon>Lepidoptera</taxon>
        <taxon>Glossata</taxon>
        <taxon>Ditrysia</taxon>
        <taxon>Papilionoidea</taxon>
        <taxon>Pieridae</taxon>
        <taxon>Dismorphiinae</taxon>
        <taxon>Leptidea</taxon>
    </lineage>
</organism>
<feature type="chain" id="PRO_5023150946" evidence="5">
    <location>
        <begin position="18"/>
        <end position="271"/>
    </location>
</feature>
<feature type="compositionally biased region" description="Basic and acidic residues" evidence="4">
    <location>
        <begin position="228"/>
        <end position="254"/>
    </location>
</feature>
<feature type="signal peptide" evidence="5">
    <location>
        <begin position="1"/>
        <end position="17"/>
    </location>
</feature>
<keyword evidence="7" id="KW-1185">Reference proteome</keyword>
<proteinExistence type="predicted"/>
<name>A0A5E4Q861_9NEOP</name>
<dbReference type="EMBL" id="FZQP02001670">
    <property type="protein sequence ID" value="VVC93501.1"/>
    <property type="molecule type" value="Genomic_DNA"/>
</dbReference>
<dbReference type="InterPro" id="IPR000618">
    <property type="entry name" value="Insect_cuticle"/>
</dbReference>
<dbReference type="PANTHER" id="PTHR12236:SF76">
    <property type="entry name" value="ADULT-SPECIFIC CUTICULAR PROTEIN ACP-20-LIKE PROTEIN"/>
    <property type="match status" value="1"/>
</dbReference>
<keyword evidence="2 5" id="KW-0732">Signal</keyword>
<dbReference type="InterPro" id="IPR051217">
    <property type="entry name" value="Insect_Cuticle_Struc_Prot"/>
</dbReference>
<evidence type="ECO:0000256" key="3">
    <source>
        <dbReference type="PROSITE-ProRule" id="PRU00497"/>
    </source>
</evidence>
<evidence type="ECO:0000256" key="4">
    <source>
        <dbReference type="SAM" id="MobiDB-lite"/>
    </source>
</evidence>
<protein>
    <submittedName>
        <fullName evidence="6">Uncharacterized protein</fullName>
    </submittedName>
</protein>